<protein>
    <submittedName>
        <fullName evidence="1">Uncharacterized protein</fullName>
    </submittedName>
</protein>
<dbReference type="EMBL" id="MN739060">
    <property type="protein sequence ID" value="QHS86713.1"/>
    <property type="molecule type" value="Genomic_DNA"/>
</dbReference>
<dbReference type="AlphaFoldDB" id="A0A6C0B5F5"/>
<organism evidence="1">
    <name type="scientific">viral metagenome</name>
    <dbReference type="NCBI Taxonomy" id="1070528"/>
    <lineage>
        <taxon>unclassified sequences</taxon>
        <taxon>metagenomes</taxon>
        <taxon>organismal metagenomes</taxon>
    </lineage>
</organism>
<proteinExistence type="predicted"/>
<accession>A0A6C0B5F5</accession>
<reference evidence="1" key="1">
    <citation type="journal article" date="2020" name="Nature">
        <title>Giant virus diversity and host interactions through global metagenomics.</title>
        <authorList>
            <person name="Schulz F."/>
            <person name="Roux S."/>
            <person name="Paez-Espino D."/>
            <person name="Jungbluth S."/>
            <person name="Walsh D.A."/>
            <person name="Denef V.J."/>
            <person name="McMahon K.D."/>
            <person name="Konstantinidis K.T."/>
            <person name="Eloe-Fadrosh E.A."/>
            <person name="Kyrpides N.C."/>
            <person name="Woyke T."/>
        </authorList>
    </citation>
    <scope>NUCLEOTIDE SEQUENCE</scope>
    <source>
        <strain evidence="1">GVMAG-M-3300009422-16</strain>
    </source>
</reference>
<sequence>MSLEIIKISRTQTGSLYKLLENKHNITIKFTNIKPLFKPDKYYNNFYIKWRINIENIHKILKLEKYMGLYFQKNVKSNLLKKENYPLMLNTKFTSTKNNPIIIDGDLTSVPEFIESNLDKSYNISIEFGKIFADDDTVKYPLIIRDISVC</sequence>
<evidence type="ECO:0000313" key="1">
    <source>
        <dbReference type="EMBL" id="QHS86713.1"/>
    </source>
</evidence>
<name>A0A6C0B5F5_9ZZZZ</name>